<keyword evidence="8" id="KW-1185">Reference proteome</keyword>
<keyword evidence="7" id="KW-0032">Aminotransferase</keyword>
<dbReference type="InterPro" id="IPR015424">
    <property type="entry name" value="PyrdxlP-dep_Trfase"/>
</dbReference>
<protein>
    <submittedName>
        <fullName evidence="7">PLP-dependent aminotransferase family protein</fullName>
    </submittedName>
</protein>
<keyword evidence="4" id="KW-0238">DNA-binding</keyword>
<gene>
    <name evidence="7" type="ORF">ACFOSB_18925</name>
</gene>
<name>A0ABV7ZE81_9DEIO</name>
<dbReference type="CDD" id="cd07377">
    <property type="entry name" value="WHTH_GntR"/>
    <property type="match status" value="1"/>
</dbReference>
<dbReference type="Gene3D" id="1.10.10.10">
    <property type="entry name" value="Winged helix-like DNA-binding domain superfamily/Winged helix DNA-binding domain"/>
    <property type="match status" value="1"/>
</dbReference>
<evidence type="ECO:0000256" key="4">
    <source>
        <dbReference type="ARBA" id="ARBA00023125"/>
    </source>
</evidence>
<dbReference type="InterPro" id="IPR036390">
    <property type="entry name" value="WH_DNA-bd_sf"/>
</dbReference>
<keyword evidence="3" id="KW-0805">Transcription regulation</keyword>
<dbReference type="Pfam" id="PF00392">
    <property type="entry name" value="GntR"/>
    <property type="match status" value="1"/>
</dbReference>
<keyword evidence="7" id="KW-0808">Transferase</keyword>
<dbReference type="PROSITE" id="PS50949">
    <property type="entry name" value="HTH_GNTR"/>
    <property type="match status" value="1"/>
</dbReference>
<dbReference type="InterPro" id="IPR000524">
    <property type="entry name" value="Tscrpt_reg_HTH_GntR"/>
</dbReference>
<evidence type="ECO:0000256" key="3">
    <source>
        <dbReference type="ARBA" id="ARBA00023015"/>
    </source>
</evidence>
<sequence>MLRLLDAHPGEALHTRVARSLRDAVTRGLIPDGTRLPGHRPLAARLGVSRNTVVDALTQLQSEGYLGVRGRSGTVIRVPGPAAPPPDAAAPPLSAWATRVLRGQPGLPAGGYAVDFRVGQDVPELYPEAAWTHALAHRAGEAGQRAGRHADPLGPLETRRAVAAYLNAERGARVTPDMVMLTAGTQAALDALARVFLEAGRGAVVEAPTYAGARAALAATGAGVWSVPVDESGLQTDALPDADATVVYVTPGCQYPTTATLPAPRRHALITWARRRGALILEDDYAADLHHTGRAPAVLQGLAPERTVLLGTFSKVLAPATRSGFLAAPREVIRILAATRTLTDRGPGTLDALALGDVLASGAYTRHLRRSRPIIRHRHEVLLAALADHLPQWSARPASAGLHVYVPLPPGWRAAAVTGHAASHGVALTPLEPLTGGGHGPAVLLAFAHLPIDALRDGVQRLGVALRSPPA</sequence>
<dbReference type="PRINTS" id="PR00035">
    <property type="entry name" value="HTHGNTR"/>
</dbReference>
<dbReference type="InterPro" id="IPR015421">
    <property type="entry name" value="PyrdxlP-dep_Trfase_major"/>
</dbReference>
<evidence type="ECO:0000256" key="1">
    <source>
        <dbReference type="ARBA" id="ARBA00005384"/>
    </source>
</evidence>
<dbReference type="SUPFAM" id="SSF53383">
    <property type="entry name" value="PLP-dependent transferases"/>
    <property type="match status" value="1"/>
</dbReference>
<dbReference type="PANTHER" id="PTHR46577:SF1">
    <property type="entry name" value="HTH-TYPE TRANSCRIPTIONAL REGULATORY PROTEIN GABR"/>
    <property type="match status" value="1"/>
</dbReference>
<dbReference type="InterPro" id="IPR036388">
    <property type="entry name" value="WH-like_DNA-bd_sf"/>
</dbReference>
<comment type="caution">
    <text evidence="7">The sequence shown here is derived from an EMBL/GenBank/DDBJ whole genome shotgun (WGS) entry which is preliminary data.</text>
</comment>
<evidence type="ECO:0000313" key="7">
    <source>
        <dbReference type="EMBL" id="MFC3834937.1"/>
    </source>
</evidence>
<dbReference type="Pfam" id="PF00155">
    <property type="entry name" value="Aminotran_1_2"/>
    <property type="match status" value="1"/>
</dbReference>
<keyword evidence="2" id="KW-0663">Pyridoxal phosphate</keyword>
<dbReference type="SUPFAM" id="SSF46785">
    <property type="entry name" value="Winged helix' DNA-binding domain"/>
    <property type="match status" value="1"/>
</dbReference>
<dbReference type="SMART" id="SM00345">
    <property type="entry name" value="HTH_GNTR"/>
    <property type="match status" value="1"/>
</dbReference>
<reference evidence="8" key="1">
    <citation type="journal article" date="2019" name="Int. J. Syst. Evol. Microbiol.">
        <title>The Global Catalogue of Microorganisms (GCM) 10K type strain sequencing project: providing services to taxonomists for standard genome sequencing and annotation.</title>
        <authorList>
            <consortium name="The Broad Institute Genomics Platform"/>
            <consortium name="The Broad Institute Genome Sequencing Center for Infectious Disease"/>
            <person name="Wu L."/>
            <person name="Ma J."/>
        </authorList>
    </citation>
    <scope>NUCLEOTIDE SEQUENCE [LARGE SCALE GENOMIC DNA]</scope>
    <source>
        <strain evidence="8">CCTCC AB 2017081</strain>
    </source>
</reference>
<dbReference type="InterPro" id="IPR051446">
    <property type="entry name" value="HTH_trans_reg/aminotransferase"/>
</dbReference>
<dbReference type="Proteomes" id="UP001595803">
    <property type="component" value="Unassembled WGS sequence"/>
</dbReference>
<dbReference type="EMBL" id="JBHRZG010000024">
    <property type="protein sequence ID" value="MFC3834937.1"/>
    <property type="molecule type" value="Genomic_DNA"/>
</dbReference>
<dbReference type="CDD" id="cd00609">
    <property type="entry name" value="AAT_like"/>
    <property type="match status" value="1"/>
</dbReference>
<evidence type="ECO:0000259" key="6">
    <source>
        <dbReference type="PROSITE" id="PS50949"/>
    </source>
</evidence>
<dbReference type="Gene3D" id="3.40.640.10">
    <property type="entry name" value="Type I PLP-dependent aspartate aminotransferase-like (Major domain)"/>
    <property type="match status" value="1"/>
</dbReference>
<proteinExistence type="inferred from homology"/>
<dbReference type="InterPro" id="IPR004839">
    <property type="entry name" value="Aminotransferase_I/II_large"/>
</dbReference>
<evidence type="ECO:0000256" key="5">
    <source>
        <dbReference type="ARBA" id="ARBA00023163"/>
    </source>
</evidence>
<comment type="similarity">
    <text evidence="1">In the C-terminal section; belongs to the class-I pyridoxal-phosphate-dependent aminotransferase family.</text>
</comment>
<dbReference type="GO" id="GO:0008483">
    <property type="term" value="F:transaminase activity"/>
    <property type="evidence" value="ECO:0007669"/>
    <property type="project" value="UniProtKB-KW"/>
</dbReference>
<organism evidence="7 8">
    <name type="scientific">Deinococcus rufus</name>
    <dbReference type="NCBI Taxonomy" id="2136097"/>
    <lineage>
        <taxon>Bacteria</taxon>
        <taxon>Thermotogati</taxon>
        <taxon>Deinococcota</taxon>
        <taxon>Deinococci</taxon>
        <taxon>Deinococcales</taxon>
        <taxon>Deinococcaceae</taxon>
        <taxon>Deinococcus</taxon>
    </lineage>
</organism>
<feature type="domain" description="HTH gntR-type" evidence="6">
    <location>
        <begin position="11"/>
        <end position="79"/>
    </location>
</feature>
<evidence type="ECO:0000313" key="8">
    <source>
        <dbReference type="Proteomes" id="UP001595803"/>
    </source>
</evidence>
<accession>A0ABV7ZE81</accession>
<evidence type="ECO:0000256" key="2">
    <source>
        <dbReference type="ARBA" id="ARBA00022898"/>
    </source>
</evidence>
<keyword evidence="5" id="KW-0804">Transcription</keyword>
<dbReference type="PANTHER" id="PTHR46577">
    <property type="entry name" value="HTH-TYPE TRANSCRIPTIONAL REGULATORY PROTEIN GABR"/>
    <property type="match status" value="1"/>
</dbReference>